<evidence type="ECO:0000313" key="1">
    <source>
        <dbReference type="EMBL" id="AVO27062.1"/>
    </source>
</evidence>
<evidence type="ECO:0000313" key="2">
    <source>
        <dbReference type="Proteomes" id="UP000238358"/>
    </source>
</evidence>
<dbReference type="GO" id="GO:0003700">
    <property type="term" value="F:DNA-binding transcription factor activity"/>
    <property type="evidence" value="ECO:0007669"/>
    <property type="project" value="TreeGrafter"/>
</dbReference>
<organism evidence="1 2">
    <name type="scientific">Megasphaera elsdenii</name>
    <dbReference type="NCBI Taxonomy" id="907"/>
    <lineage>
        <taxon>Bacteria</taxon>
        <taxon>Bacillati</taxon>
        <taxon>Bacillota</taxon>
        <taxon>Negativicutes</taxon>
        <taxon>Veillonellales</taxon>
        <taxon>Veillonellaceae</taxon>
        <taxon>Megasphaera</taxon>
    </lineage>
</organism>
<dbReference type="Proteomes" id="UP000238358">
    <property type="component" value="Chromosome"/>
</dbReference>
<dbReference type="AlphaFoldDB" id="A0A2S0M6L3"/>
<dbReference type="PANTHER" id="PTHR33221:SF15">
    <property type="entry name" value="HTH-TYPE TRANSCRIPTIONAL REGULATOR YWGB-RELATED"/>
    <property type="match status" value="1"/>
</dbReference>
<sequence length="146" mass="16040">MQISSRFTMAVHTLLCIDYFGKTEKVTSDFIAASVGTNPVIIRKLLIQLKAAGLIQVKRGTGGTALEKPLSDISLYDVYHAVDCVGNDSLFHFHEHPCPQCPVGKTIHAGLDDRLHEIQDTMEDKMRSISLADVAGTMHTAFQKEA</sequence>
<dbReference type="PROSITE" id="PS51197">
    <property type="entry name" value="HTH_RRF2_2"/>
    <property type="match status" value="1"/>
</dbReference>
<dbReference type="SUPFAM" id="SSF46785">
    <property type="entry name" value="Winged helix' DNA-binding domain"/>
    <property type="match status" value="1"/>
</dbReference>
<dbReference type="RefSeq" id="WP_027895777.1">
    <property type="nucleotide sequence ID" value="NZ_CP027569.1"/>
</dbReference>
<gene>
    <name evidence="1" type="ORF">C6Y28_05255</name>
</gene>
<reference evidence="1 2" key="1">
    <citation type="journal article" date="2018" name="Genome Announc.">
        <title>Complete genomes of two Megasphaera elsdenii strains, NCIMB 702410 and ATCC 25940.</title>
        <authorList>
            <person name="Hatmaker E.A."/>
            <person name="O'Dell K."/>
            <person name="Riley L.A."/>
            <person name="Klingeman D.M."/>
            <person name="Guss A.M."/>
        </authorList>
    </citation>
    <scope>NUCLEOTIDE SEQUENCE [LARGE SCALE GENOMIC DNA]</scope>
    <source>
        <strain evidence="1 2">NCIMB702410</strain>
    </source>
</reference>
<dbReference type="Pfam" id="PF02082">
    <property type="entry name" value="Rrf2"/>
    <property type="match status" value="1"/>
</dbReference>
<dbReference type="EMBL" id="CP027569">
    <property type="protein sequence ID" value="AVO27062.1"/>
    <property type="molecule type" value="Genomic_DNA"/>
</dbReference>
<protein>
    <submittedName>
        <fullName evidence="1">Transcriptional regulator</fullName>
    </submittedName>
</protein>
<accession>A0A2S0M6L3</accession>
<dbReference type="Gene3D" id="1.10.10.10">
    <property type="entry name" value="Winged helix-like DNA-binding domain superfamily/Winged helix DNA-binding domain"/>
    <property type="match status" value="1"/>
</dbReference>
<dbReference type="InterPro" id="IPR036388">
    <property type="entry name" value="WH-like_DNA-bd_sf"/>
</dbReference>
<dbReference type="PANTHER" id="PTHR33221">
    <property type="entry name" value="WINGED HELIX-TURN-HELIX TRANSCRIPTIONAL REGULATOR, RRF2 FAMILY"/>
    <property type="match status" value="1"/>
</dbReference>
<dbReference type="GO" id="GO:0005829">
    <property type="term" value="C:cytosol"/>
    <property type="evidence" value="ECO:0007669"/>
    <property type="project" value="TreeGrafter"/>
</dbReference>
<dbReference type="InterPro" id="IPR036390">
    <property type="entry name" value="WH_DNA-bd_sf"/>
</dbReference>
<dbReference type="OrthoDB" id="213028at2"/>
<proteinExistence type="predicted"/>
<dbReference type="InterPro" id="IPR000944">
    <property type="entry name" value="Tscrpt_reg_Rrf2"/>
</dbReference>
<dbReference type="FunFam" id="1.10.10.10:FF:000138">
    <property type="entry name" value="Rrf2 family transcriptional regulator"/>
    <property type="match status" value="1"/>
</dbReference>
<name>A0A2S0M6L3_MEGEL</name>